<proteinExistence type="predicted"/>
<feature type="region of interest" description="Disordered" evidence="1">
    <location>
        <begin position="24"/>
        <end position="50"/>
    </location>
</feature>
<reference evidence="2 3" key="1">
    <citation type="submission" date="2020-08" db="EMBL/GenBank/DDBJ databases">
        <title>Plant Genome Project.</title>
        <authorList>
            <person name="Zhang R.-G."/>
        </authorList>
    </citation>
    <scope>NUCLEOTIDE SEQUENCE [LARGE SCALE GENOMIC DNA]</scope>
    <source>
        <tissue evidence="2">Rhizome</tissue>
    </source>
</reference>
<dbReference type="OrthoDB" id="1097853at2759"/>
<dbReference type="EMBL" id="JACMSC010000015">
    <property type="protein sequence ID" value="KAG6484546.1"/>
    <property type="molecule type" value="Genomic_DNA"/>
</dbReference>
<feature type="compositionally biased region" description="Basic and acidic residues" evidence="1">
    <location>
        <begin position="30"/>
        <end position="50"/>
    </location>
</feature>
<organism evidence="2 3">
    <name type="scientific">Zingiber officinale</name>
    <name type="common">Ginger</name>
    <name type="synonym">Amomum zingiber</name>
    <dbReference type="NCBI Taxonomy" id="94328"/>
    <lineage>
        <taxon>Eukaryota</taxon>
        <taxon>Viridiplantae</taxon>
        <taxon>Streptophyta</taxon>
        <taxon>Embryophyta</taxon>
        <taxon>Tracheophyta</taxon>
        <taxon>Spermatophyta</taxon>
        <taxon>Magnoliopsida</taxon>
        <taxon>Liliopsida</taxon>
        <taxon>Zingiberales</taxon>
        <taxon>Zingiberaceae</taxon>
        <taxon>Zingiber</taxon>
    </lineage>
</organism>
<evidence type="ECO:0000313" key="2">
    <source>
        <dbReference type="EMBL" id="KAG6484546.1"/>
    </source>
</evidence>
<dbReference type="AlphaFoldDB" id="A0A8J5FBX8"/>
<evidence type="ECO:0000313" key="3">
    <source>
        <dbReference type="Proteomes" id="UP000734854"/>
    </source>
</evidence>
<gene>
    <name evidence="2" type="ORF">ZIOFF_053066</name>
</gene>
<keyword evidence="3" id="KW-1185">Reference proteome</keyword>
<dbReference type="Proteomes" id="UP000734854">
    <property type="component" value="Unassembled WGS sequence"/>
</dbReference>
<sequence>MEEEASKKQKRWRLRGGYRRLLSRRYSPSKTKEIQQEDGKDEAERVRKGSKEIDAHPVIRILEAPSKKATSRPEFLRYLEYLKEGGTWEPNSERPFIYFK</sequence>
<dbReference type="PANTHER" id="PTHR35291">
    <property type="entry name" value="PROTEIN SHROOM-LIKE"/>
    <property type="match status" value="1"/>
</dbReference>
<dbReference type="PANTHER" id="PTHR35291:SF3">
    <property type="entry name" value="PROTEIN SHROOM-LIKE"/>
    <property type="match status" value="1"/>
</dbReference>
<accession>A0A8J5FBX8</accession>
<protein>
    <submittedName>
        <fullName evidence="2">Uncharacterized protein</fullName>
    </submittedName>
</protein>
<comment type="caution">
    <text evidence="2">The sequence shown here is derived from an EMBL/GenBank/DDBJ whole genome shotgun (WGS) entry which is preliminary data.</text>
</comment>
<name>A0A8J5FBX8_ZINOF</name>
<evidence type="ECO:0000256" key="1">
    <source>
        <dbReference type="SAM" id="MobiDB-lite"/>
    </source>
</evidence>